<feature type="signal peptide" evidence="3">
    <location>
        <begin position="1"/>
        <end position="27"/>
    </location>
</feature>
<feature type="region of interest" description="Disordered" evidence="1">
    <location>
        <begin position="316"/>
        <end position="345"/>
    </location>
</feature>
<keyword evidence="2" id="KW-0812">Transmembrane</keyword>
<keyword evidence="2" id="KW-1133">Transmembrane helix</keyword>
<evidence type="ECO:0000313" key="4">
    <source>
        <dbReference type="EMBL" id="USQ81639.1"/>
    </source>
</evidence>
<dbReference type="NCBIfam" id="NF040672">
    <property type="entry name" value="SCO2322_fam"/>
    <property type="match status" value="1"/>
</dbReference>
<gene>
    <name evidence="4" type="ORF">NF556_08325</name>
</gene>
<keyword evidence="2" id="KW-0472">Membrane</keyword>
<evidence type="ECO:0000256" key="1">
    <source>
        <dbReference type="SAM" id="MobiDB-lite"/>
    </source>
</evidence>
<feature type="compositionally biased region" description="Acidic residues" evidence="1">
    <location>
        <begin position="208"/>
        <end position="229"/>
    </location>
</feature>
<keyword evidence="5" id="KW-1185">Reference proteome</keyword>
<feature type="compositionally biased region" description="Acidic residues" evidence="1">
    <location>
        <begin position="238"/>
        <end position="252"/>
    </location>
</feature>
<feature type="compositionally biased region" description="Acidic residues" evidence="1">
    <location>
        <begin position="275"/>
        <end position="286"/>
    </location>
</feature>
<reference evidence="4" key="1">
    <citation type="submission" date="2022-06" db="EMBL/GenBank/DDBJ databases">
        <title>Ornithinimicrobium HY1793.</title>
        <authorList>
            <person name="Huang Y."/>
        </authorList>
    </citation>
    <scope>NUCLEOTIDE SEQUENCE</scope>
    <source>
        <strain evidence="4">HY1793</strain>
    </source>
</reference>
<feature type="region of interest" description="Disordered" evidence="1">
    <location>
        <begin position="190"/>
        <end position="291"/>
    </location>
</feature>
<dbReference type="Proteomes" id="UP001056455">
    <property type="component" value="Chromosome"/>
</dbReference>
<proteinExistence type="predicted"/>
<feature type="chain" id="PRO_5045504086" evidence="3">
    <location>
        <begin position="28"/>
        <end position="345"/>
    </location>
</feature>
<evidence type="ECO:0000256" key="2">
    <source>
        <dbReference type="SAM" id="Phobius"/>
    </source>
</evidence>
<protein>
    <submittedName>
        <fullName evidence="4">SCO2322 family protein</fullName>
    </submittedName>
</protein>
<accession>A0ABY4YXX5</accession>
<evidence type="ECO:0000256" key="3">
    <source>
        <dbReference type="SAM" id="SignalP"/>
    </source>
</evidence>
<keyword evidence="3" id="KW-0732">Signal</keyword>
<dbReference type="RefSeq" id="WP_252595175.1">
    <property type="nucleotide sequence ID" value="NZ_CP099489.1"/>
</dbReference>
<feature type="transmembrane region" description="Helical" evidence="2">
    <location>
        <begin position="292"/>
        <end position="312"/>
    </location>
</feature>
<organism evidence="4 5">
    <name type="scientific">Ornithinimicrobium faecis</name>
    <dbReference type="NCBI Taxonomy" id="2934158"/>
    <lineage>
        <taxon>Bacteria</taxon>
        <taxon>Bacillati</taxon>
        <taxon>Actinomycetota</taxon>
        <taxon>Actinomycetes</taxon>
        <taxon>Micrococcales</taxon>
        <taxon>Ornithinimicrobiaceae</taxon>
        <taxon>Ornithinimicrobium</taxon>
    </lineage>
</organism>
<dbReference type="EMBL" id="CP099489">
    <property type="protein sequence ID" value="USQ81639.1"/>
    <property type="molecule type" value="Genomic_DNA"/>
</dbReference>
<evidence type="ECO:0000313" key="5">
    <source>
        <dbReference type="Proteomes" id="UP001056455"/>
    </source>
</evidence>
<name>A0ABY4YXX5_9MICO</name>
<dbReference type="InterPro" id="IPR047703">
    <property type="entry name" value="SCO2322-like"/>
</dbReference>
<sequence length="345" mass="36152">MSRLRRTAAALAVALIAVLVAPLSAQAVGYQFWGYYQLVDDEWAFAVEGVGTTVPDDGTVQALRFAVSSGEDVRTPRAVLEFDDVCADVAAEDGSKRVALVIDPGRDVDAPDGEAPLTPGAQCVVGEPGATTLEMVQSAVSDVRTDGANMICGLAGFPSAGCSEEVADPTPEQLAADESIEIPVIPIGTPIVAAPSDEPPPEPTATDEPTEEDTTAPTSEDDSSDEATSEDATSQDATTDEPTDPATEEATEESTQGATETDPAEDQTQAPPSETPDEADTEDDSSDGIPPWAWAVGILVLLGILAFVATSARNRRLEEAQREATSDQHDNQHNDHHWDDPDGGR</sequence>